<gene>
    <name evidence="2" type="ORF">IAB31_05310</name>
</gene>
<feature type="domain" description="DUF5655" evidence="1">
    <location>
        <begin position="9"/>
        <end position="119"/>
    </location>
</feature>
<sequence length="126" mass="14721">MEEKILLFFNQKPAALDLYLALERQILAEIDNVSIKVQKTQISFYNRHMFACASLAKTRKAKDLPDPYLTVTFGLERKVESPRIDIATEPYPRRWTHHVVIASPEEIDEELMGWIREASVFSEKKR</sequence>
<dbReference type="InterPro" id="IPR043714">
    <property type="entry name" value="DUF5655"/>
</dbReference>
<evidence type="ECO:0000313" key="3">
    <source>
        <dbReference type="Proteomes" id="UP000886757"/>
    </source>
</evidence>
<evidence type="ECO:0000259" key="1">
    <source>
        <dbReference type="Pfam" id="PF18899"/>
    </source>
</evidence>
<protein>
    <recommendedName>
        <fullName evidence="1">DUF5655 domain-containing protein</fullName>
    </recommendedName>
</protein>
<reference evidence="2" key="1">
    <citation type="submission" date="2020-10" db="EMBL/GenBank/DDBJ databases">
        <authorList>
            <person name="Gilroy R."/>
        </authorList>
    </citation>
    <scope>NUCLEOTIDE SEQUENCE</scope>
    <source>
        <strain evidence="2">ChiSjej4B22-8148</strain>
    </source>
</reference>
<reference evidence="2" key="2">
    <citation type="journal article" date="2021" name="PeerJ">
        <title>Extensive microbial diversity within the chicken gut microbiome revealed by metagenomics and culture.</title>
        <authorList>
            <person name="Gilroy R."/>
            <person name="Ravi A."/>
            <person name="Getino M."/>
            <person name="Pursley I."/>
            <person name="Horton D.L."/>
            <person name="Alikhan N.F."/>
            <person name="Baker D."/>
            <person name="Gharbi K."/>
            <person name="Hall N."/>
            <person name="Watson M."/>
            <person name="Adriaenssens E.M."/>
            <person name="Foster-Nyarko E."/>
            <person name="Jarju S."/>
            <person name="Secka A."/>
            <person name="Antonio M."/>
            <person name="Oren A."/>
            <person name="Chaudhuri R.R."/>
            <person name="La Ragione R."/>
            <person name="Hildebrand F."/>
            <person name="Pallen M.J."/>
        </authorList>
    </citation>
    <scope>NUCLEOTIDE SEQUENCE</scope>
    <source>
        <strain evidence="2">ChiSjej4B22-8148</strain>
    </source>
</reference>
<dbReference type="EMBL" id="DVGK01000061">
    <property type="protein sequence ID" value="HIR13325.1"/>
    <property type="molecule type" value="Genomic_DNA"/>
</dbReference>
<evidence type="ECO:0000313" key="2">
    <source>
        <dbReference type="EMBL" id="HIR13325.1"/>
    </source>
</evidence>
<dbReference type="AlphaFoldDB" id="A0A9D1AB06"/>
<dbReference type="Pfam" id="PF18899">
    <property type="entry name" value="DUF5655"/>
    <property type="match status" value="1"/>
</dbReference>
<name>A0A9D1AB06_9FIRM</name>
<dbReference type="Proteomes" id="UP000886757">
    <property type="component" value="Unassembled WGS sequence"/>
</dbReference>
<accession>A0A9D1AB06</accession>
<comment type="caution">
    <text evidence="2">The sequence shown here is derived from an EMBL/GenBank/DDBJ whole genome shotgun (WGS) entry which is preliminary data.</text>
</comment>
<proteinExistence type="predicted"/>
<organism evidence="2 3">
    <name type="scientific">Candidatus Choladousia intestinavium</name>
    <dbReference type="NCBI Taxonomy" id="2840727"/>
    <lineage>
        <taxon>Bacteria</taxon>
        <taxon>Bacillati</taxon>
        <taxon>Bacillota</taxon>
        <taxon>Clostridia</taxon>
        <taxon>Lachnospirales</taxon>
        <taxon>Lachnospiraceae</taxon>
        <taxon>Lachnospiraceae incertae sedis</taxon>
        <taxon>Candidatus Choladousia</taxon>
    </lineage>
</organism>